<reference evidence="9" key="1">
    <citation type="submission" date="2016-10" db="EMBL/GenBank/DDBJ databases">
        <authorList>
            <person name="Varghese N."/>
            <person name="Submissions S."/>
        </authorList>
    </citation>
    <scope>NUCLEOTIDE SEQUENCE [LARGE SCALE GENOMIC DNA]</scope>
    <source>
        <strain evidence="9">SP</strain>
    </source>
</reference>
<dbReference type="EMBL" id="FNPI01000001">
    <property type="protein sequence ID" value="SDY08374.1"/>
    <property type="molecule type" value="Genomic_DNA"/>
</dbReference>
<dbReference type="STRING" id="1503961.SAMN05421736_101323"/>
<evidence type="ECO:0000313" key="9">
    <source>
        <dbReference type="Proteomes" id="UP000198935"/>
    </source>
</evidence>
<comment type="catalytic activity">
    <reaction evidence="4 5">
        <text>an acyl phosphate + H2O = a carboxylate + phosphate + H(+)</text>
        <dbReference type="Rhea" id="RHEA:14965"/>
        <dbReference type="ChEBI" id="CHEBI:15377"/>
        <dbReference type="ChEBI" id="CHEBI:15378"/>
        <dbReference type="ChEBI" id="CHEBI:29067"/>
        <dbReference type="ChEBI" id="CHEBI:43474"/>
        <dbReference type="ChEBI" id="CHEBI:59918"/>
        <dbReference type="EC" id="3.6.1.7"/>
    </reaction>
</comment>
<dbReference type="AlphaFoldDB" id="A0A1H3H0U0"/>
<comment type="similarity">
    <text evidence="1 6">Belongs to the acylphosphatase family.</text>
</comment>
<proteinExistence type="inferred from homology"/>
<evidence type="ECO:0000256" key="3">
    <source>
        <dbReference type="ARBA" id="ARBA00015991"/>
    </source>
</evidence>
<feature type="active site" evidence="5">
    <location>
        <position position="18"/>
    </location>
</feature>
<dbReference type="EC" id="3.6.1.7" evidence="2 5"/>
<dbReference type="Proteomes" id="UP000198935">
    <property type="component" value="Unassembled WGS sequence"/>
</dbReference>
<dbReference type="Gene3D" id="3.30.70.100">
    <property type="match status" value="1"/>
</dbReference>
<dbReference type="PRINTS" id="PR00112">
    <property type="entry name" value="ACYLPHPHTASE"/>
</dbReference>
<evidence type="ECO:0000313" key="8">
    <source>
        <dbReference type="EMBL" id="SDY08374.1"/>
    </source>
</evidence>
<name>A0A1H3H0U0_9BACI</name>
<evidence type="ECO:0000259" key="7">
    <source>
        <dbReference type="PROSITE" id="PS51160"/>
    </source>
</evidence>
<dbReference type="PROSITE" id="PS00151">
    <property type="entry name" value="ACYLPHOSPHATASE_2"/>
    <property type="match status" value="1"/>
</dbReference>
<protein>
    <recommendedName>
        <fullName evidence="3 5">acylphosphatase</fullName>
        <ecNumber evidence="2 5">3.6.1.7</ecNumber>
    </recommendedName>
</protein>
<gene>
    <name evidence="8" type="ORF">SAMN05421736_101323</name>
</gene>
<evidence type="ECO:0000256" key="6">
    <source>
        <dbReference type="RuleBase" id="RU004168"/>
    </source>
</evidence>
<dbReference type="PANTHER" id="PTHR47268:SF4">
    <property type="entry name" value="ACYLPHOSPHATASE"/>
    <property type="match status" value="1"/>
</dbReference>
<sequence length="92" mass="10623">MKRYHGMVFGKVQKVGFRKFAKKNAAELHITGWVRNRRNGTVEFMAQGNEAHVKMFLKRLKNAPLPAKVTKLKISELANNSKHQRFKIMPTS</sequence>
<evidence type="ECO:0000256" key="4">
    <source>
        <dbReference type="ARBA" id="ARBA00047645"/>
    </source>
</evidence>
<keyword evidence="9" id="KW-1185">Reference proteome</keyword>
<feature type="active site" evidence="5">
    <location>
        <position position="36"/>
    </location>
</feature>
<dbReference type="InterPro" id="IPR020456">
    <property type="entry name" value="Acylphosphatase"/>
</dbReference>
<keyword evidence="5" id="KW-0378">Hydrolase</keyword>
<organism evidence="8 9">
    <name type="scientific">Evansella caseinilytica</name>
    <dbReference type="NCBI Taxonomy" id="1503961"/>
    <lineage>
        <taxon>Bacteria</taxon>
        <taxon>Bacillati</taxon>
        <taxon>Bacillota</taxon>
        <taxon>Bacilli</taxon>
        <taxon>Bacillales</taxon>
        <taxon>Bacillaceae</taxon>
        <taxon>Evansella</taxon>
    </lineage>
</organism>
<dbReference type="GO" id="GO:0003998">
    <property type="term" value="F:acylphosphatase activity"/>
    <property type="evidence" value="ECO:0007669"/>
    <property type="project" value="UniProtKB-EC"/>
</dbReference>
<evidence type="ECO:0000256" key="1">
    <source>
        <dbReference type="ARBA" id="ARBA00005614"/>
    </source>
</evidence>
<evidence type="ECO:0000256" key="5">
    <source>
        <dbReference type="PROSITE-ProRule" id="PRU00520"/>
    </source>
</evidence>
<dbReference type="InterPro" id="IPR001792">
    <property type="entry name" value="Acylphosphatase-like_dom"/>
</dbReference>
<dbReference type="PROSITE" id="PS51160">
    <property type="entry name" value="ACYLPHOSPHATASE_3"/>
    <property type="match status" value="1"/>
</dbReference>
<dbReference type="Pfam" id="PF00708">
    <property type="entry name" value="Acylphosphatase"/>
    <property type="match status" value="1"/>
</dbReference>
<dbReference type="InterPro" id="IPR036046">
    <property type="entry name" value="Acylphosphatase-like_dom_sf"/>
</dbReference>
<dbReference type="InterPro" id="IPR017968">
    <property type="entry name" value="Acylphosphatase_CS"/>
</dbReference>
<accession>A0A1H3H0U0</accession>
<dbReference type="PANTHER" id="PTHR47268">
    <property type="entry name" value="ACYLPHOSPHATASE"/>
    <property type="match status" value="1"/>
</dbReference>
<dbReference type="SUPFAM" id="SSF54975">
    <property type="entry name" value="Acylphosphatase/BLUF domain-like"/>
    <property type="match status" value="1"/>
</dbReference>
<feature type="domain" description="Acylphosphatase-like" evidence="7">
    <location>
        <begin position="3"/>
        <end position="90"/>
    </location>
</feature>
<evidence type="ECO:0000256" key="2">
    <source>
        <dbReference type="ARBA" id="ARBA00012150"/>
    </source>
</evidence>